<sequence>MTAKYNREALVNRNYWALFSLLENFFSKQLRRYPALVYKYGDDAEQWALTFIFRNTREKMESLSYDTSSCNPKLAELFTSCSTDEEFEKNVLGSAKQWLVDLFDQTEFGRTRRVVEKDMEEHRETFAKVDKTNLWHLLACPSTRSQLSEKELRSSARRHKDLIKWPNDQKYDEFRQGKRSKMPPLARTPIVACLQDILQTARGSVEINVLTRLIVGLHPYMVQDGSDKNIFLVDDVDWNQENLLFGDLGTTGYTY</sequence>
<dbReference type="STRING" id="1437607.BISA_1419"/>
<dbReference type="EMBL" id="JGZN01000005">
    <property type="protein sequence ID" value="KFI93333.1"/>
    <property type="molecule type" value="Genomic_DNA"/>
</dbReference>
<dbReference type="AlphaFoldDB" id="A0A087DCT3"/>
<gene>
    <name evidence="1" type="ORF">BISA_1419</name>
</gene>
<name>A0A087DCT3_9BIFI</name>
<dbReference type="OrthoDB" id="3240472at2"/>
<dbReference type="Proteomes" id="UP000029066">
    <property type="component" value="Unassembled WGS sequence"/>
</dbReference>
<proteinExistence type="predicted"/>
<organism evidence="1 2">
    <name type="scientific">Bifidobacterium saguini DSM 23967</name>
    <dbReference type="NCBI Taxonomy" id="1437607"/>
    <lineage>
        <taxon>Bacteria</taxon>
        <taxon>Bacillati</taxon>
        <taxon>Actinomycetota</taxon>
        <taxon>Actinomycetes</taxon>
        <taxon>Bifidobacteriales</taxon>
        <taxon>Bifidobacteriaceae</taxon>
        <taxon>Bifidobacterium</taxon>
    </lineage>
</organism>
<dbReference type="RefSeq" id="WP_033890002.1">
    <property type="nucleotide sequence ID" value="NZ_JDUT01000005.1"/>
</dbReference>
<protein>
    <submittedName>
        <fullName evidence="1">Uncharacterized protein</fullName>
    </submittedName>
</protein>
<evidence type="ECO:0000313" key="2">
    <source>
        <dbReference type="Proteomes" id="UP000029066"/>
    </source>
</evidence>
<reference evidence="1 2" key="1">
    <citation type="submission" date="2014-03" db="EMBL/GenBank/DDBJ databases">
        <title>Genomics of Bifidobacteria.</title>
        <authorList>
            <person name="Ventura M."/>
            <person name="Milani C."/>
            <person name="Lugli G.A."/>
        </authorList>
    </citation>
    <scope>NUCLEOTIDE SEQUENCE [LARGE SCALE GENOMIC DNA]</scope>
    <source>
        <strain evidence="1 2">DSM 23967</strain>
    </source>
</reference>
<accession>A0A087DCT3</accession>
<comment type="caution">
    <text evidence="1">The sequence shown here is derived from an EMBL/GenBank/DDBJ whole genome shotgun (WGS) entry which is preliminary data.</text>
</comment>
<evidence type="ECO:0000313" key="1">
    <source>
        <dbReference type="EMBL" id="KFI93333.1"/>
    </source>
</evidence>